<comment type="caution">
    <text evidence="6">The sequence shown here is derived from an EMBL/GenBank/DDBJ whole genome shotgun (WGS) entry which is preliminary data.</text>
</comment>
<evidence type="ECO:0000313" key="6">
    <source>
        <dbReference type="EMBL" id="KAF5347875.1"/>
    </source>
</evidence>
<evidence type="ECO:0000256" key="3">
    <source>
        <dbReference type="ARBA" id="ARBA00022801"/>
    </source>
</evidence>
<evidence type="ECO:0000313" key="7">
    <source>
        <dbReference type="Proteomes" id="UP000518752"/>
    </source>
</evidence>
<sequence>MRIMRPRAKGYGKFLFSSQPLSPRCNSSARRHPILSSDNRALVILGNLRLLLGCVNAKRESLENWWSRALDKRPRAAEQMLNALMHENQVSSNPNHSWKTVKNIVNHDFSTLGVGRWVNDEIINYFVEKWCSGRGRTTLGLGTFFASKHLFQQNSCLTAKSGALTEEDEAKTRLGLETWDSVFIPIHEDNSHWYSVYIDFRCKRIEIYDSLRERCEANRQKPVAQRKNTNLMLILMWLTEVLGRLRGDDVCLSKNPGTDWICDPHSKVHFQPNVATRIGTTGTRKHKRKHEHKHKHKAQSTDQVAGKLQRRRSPNLSAAYKDDEG</sequence>
<dbReference type="Pfam" id="PF02902">
    <property type="entry name" value="Peptidase_C48"/>
    <property type="match status" value="1"/>
</dbReference>
<keyword evidence="3" id="KW-0378">Hydrolase</keyword>
<evidence type="ECO:0000256" key="4">
    <source>
        <dbReference type="SAM" id="MobiDB-lite"/>
    </source>
</evidence>
<accession>A0A8H5FSC5</accession>
<organism evidence="6 7">
    <name type="scientific">Collybiopsis confluens</name>
    <dbReference type="NCBI Taxonomy" id="2823264"/>
    <lineage>
        <taxon>Eukaryota</taxon>
        <taxon>Fungi</taxon>
        <taxon>Dikarya</taxon>
        <taxon>Basidiomycota</taxon>
        <taxon>Agaricomycotina</taxon>
        <taxon>Agaricomycetes</taxon>
        <taxon>Agaricomycetidae</taxon>
        <taxon>Agaricales</taxon>
        <taxon>Marasmiineae</taxon>
        <taxon>Omphalotaceae</taxon>
        <taxon>Collybiopsis</taxon>
    </lineage>
</organism>
<gene>
    <name evidence="6" type="ORF">D9757_013413</name>
</gene>
<keyword evidence="7" id="KW-1185">Reference proteome</keyword>
<reference evidence="6 7" key="1">
    <citation type="journal article" date="2020" name="ISME J.">
        <title>Uncovering the hidden diversity of litter-decomposition mechanisms in mushroom-forming fungi.</title>
        <authorList>
            <person name="Floudas D."/>
            <person name="Bentzer J."/>
            <person name="Ahren D."/>
            <person name="Johansson T."/>
            <person name="Persson P."/>
            <person name="Tunlid A."/>
        </authorList>
    </citation>
    <scope>NUCLEOTIDE SEQUENCE [LARGE SCALE GENOMIC DNA]</scope>
    <source>
        <strain evidence="6 7">CBS 406.79</strain>
    </source>
</reference>
<dbReference type="Proteomes" id="UP000518752">
    <property type="component" value="Unassembled WGS sequence"/>
</dbReference>
<dbReference type="EMBL" id="JAACJN010000328">
    <property type="protein sequence ID" value="KAF5347875.1"/>
    <property type="molecule type" value="Genomic_DNA"/>
</dbReference>
<feature type="domain" description="Ubiquitin-like protease family profile" evidence="5">
    <location>
        <begin position="102"/>
        <end position="242"/>
    </location>
</feature>
<evidence type="ECO:0000256" key="2">
    <source>
        <dbReference type="ARBA" id="ARBA00022670"/>
    </source>
</evidence>
<dbReference type="GO" id="GO:0019783">
    <property type="term" value="F:ubiquitin-like protein peptidase activity"/>
    <property type="evidence" value="ECO:0007669"/>
    <property type="project" value="UniProtKB-ARBA"/>
</dbReference>
<dbReference type="GO" id="GO:0008234">
    <property type="term" value="F:cysteine-type peptidase activity"/>
    <property type="evidence" value="ECO:0007669"/>
    <property type="project" value="InterPro"/>
</dbReference>
<comment type="similarity">
    <text evidence="1">Belongs to the peptidase C48 family.</text>
</comment>
<dbReference type="AlphaFoldDB" id="A0A8H5FSC5"/>
<dbReference type="SUPFAM" id="SSF54001">
    <property type="entry name" value="Cysteine proteinases"/>
    <property type="match status" value="1"/>
</dbReference>
<dbReference type="InterPro" id="IPR038765">
    <property type="entry name" value="Papain-like_cys_pep_sf"/>
</dbReference>
<evidence type="ECO:0000256" key="1">
    <source>
        <dbReference type="ARBA" id="ARBA00005234"/>
    </source>
</evidence>
<feature type="region of interest" description="Disordered" evidence="4">
    <location>
        <begin position="277"/>
        <end position="325"/>
    </location>
</feature>
<name>A0A8H5FSC5_9AGAR</name>
<keyword evidence="2" id="KW-0645">Protease</keyword>
<evidence type="ECO:0000259" key="5">
    <source>
        <dbReference type="PROSITE" id="PS50600"/>
    </source>
</evidence>
<dbReference type="OrthoDB" id="3052212at2759"/>
<proteinExistence type="inferred from homology"/>
<feature type="compositionally biased region" description="Basic residues" evidence="4">
    <location>
        <begin position="283"/>
        <end position="298"/>
    </location>
</feature>
<dbReference type="PROSITE" id="PS50600">
    <property type="entry name" value="ULP_PROTEASE"/>
    <property type="match status" value="1"/>
</dbReference>
<dbReference type="GO" id="GO:0006508">
    <property type="term" value="P:proteolysis"/>
    <property type="evidence" value="ECO:0007669"/>
    <property type="project" value="UniProtKB-KW"/>
</dbReference>
<dbReference type="Gene3D" id="3.40.395.10">
    <property type="entry name" value="Adenoviral Proteinase, Chain A"/>
    <property type="match status" value="1"/>
</dbReference>
<protein>
    <recommendedName>
        <fullName evidence="5">Ubiquitin-like protease family profile domain-containing protein</fullName>
    </recommendedName>
</protein>
<dbReference type="InterPro" id="IPR003653">
    <property type="entry name" value="Peptidase_C48_C"/>
</dbReference>